<reference evidence="2" key="1">
    <citation type="submission" date="2022-11" db="UniProtKB">
        <authorList>
            <consortium name="WormBaseParasite"/>
        </authorList>
    </citation>
    <scope>IDENTIFICATION</scope>
</reference>
<protein>
    <submittedName>
        <fullName evidence="2">Uncharacterized protein</fullName>
    </submittedName>
</protein>
<accession>A0A915HLD7</accession>
<evidence type="ECO:0000313" key="2">
    <source>
        <dbReference type="WBParaSite" id="nRc.2.0.1.t02295-RA"/>
    </source>
</evidence>
<organism evidence="1 2">
    <name type="scientific">Romanomermis culicivorax</name>
    <name type="common">Nematode worm</name>
    <dbReference type="NCBI Taxonomy" id="13658"/>
    <lineage>
        <taxon>Eukaryota</taxon>
        <taxon>Metazoa</taxon>
        <taxon>Ecdysozoa</taxon>
        <taxon>Nematoda</taxon>
        <taxon>Enoplea</taxon>
        <taxon>Dorylaimia</taxon>
        <taxon>Mermithida</taxon>
        <taxon>Mermithoidea</taxon>
        <taxon>Mermithidae</taxon>
        <taxon>Romanomermis</taxon>
    </lineage>
</organism>
<dbReference type="AlphaFoldDB" id="A0A915HLD7"/>
<sequence>HLIYNFFAPKNPVPNDNNALKKSHRSEPDLYQQKNETLTKLFIIHRETCTVETNLHPCRRGSRCCRLAIWTWEYKRRCNGREIRRRPCISNFYDPDKKVQKMKLEKENMYETRKEREKDVKKE</sequence>
<evidence type="ECO:0000313" key="1">
    <source>
        <dbReference type="Proteomes" id="UP000887565"/>
    </source>
</evidence>
<proteinExistence type="predicted"/>
<keyword evidence="1" id="KW-1185">Reference proteome</keyword>
<dbReference type="Proteomes" id="UP000887565">
    <property type="component" value="Unplaced"/>
</dbReference>
<dbReference type="WBParaSite" id="nRc.2.0.1.t02295-RA">
    <property type="protein sequence ID" value="nRc.2.0.1.t02295-RA"/>
    <property type="gene ID" value="nRc.2.0.1.g02295"/>
</dbReference>
<name>A0A915HLD7_ROMCU</name>